<dbReference type="AlphaFoldDB" id="A0A6P3GTU8"/>
<evidence type="ECO:0000256" key="1">
    <source>
        <dbReference type="ARBA" id="ARBA00004141"/>
    </source>
</evidence>
<dbReference type="KEGG" id="bbis:104984819"/>
<keyword evidence="4 6" id="KW-0472">Membrane</keyword>
<dbReference type="CTD" id="253582"/>
<comment type="subcellular location">
    <subcellularLocation>
        <location evidence="1">Membrane</location>
        <topology evidence="1">Multi-pass membrane protein</topology>
    </subcellularLocation>
</comment>
<evidence type="ECO:0000256" key="4">
    <source>
        <dbReference type="ARBA" id="ARBA00023136"/>
    </source>
</evidence>
<feature type="transmembrane region" description="Helical" evidence="6">
    <location>
        <begin position="36"/>
        <end position="61"/>
    </location>
</feature>
<dbReference type="Proteomes" id="UP000515208">
    <property type="component" value="Unplaced"/>
</dbReference>
<accession>A0A6P3GTU8</accession>
<dbReference type="PANTHER" id="PTHR12952">
    <property type="entry name" value="SYS1"/>
    <property type="match status" value="1"/>
</dbReference>
<evidence type="ECO:0000256" key="2">
    <source>
        <dbReference type="ARBA" id="ARBA00022692"/>
    </source>
</evidence>
<proteinExistence type="predicted"/>
<dbReference type="GeneID" id="104984819"/>
<keyword evidence="7" id="KW-1185">Reference proteome</keyword>
<protein>
    <submittedName>
        <fullName evidence="8">Transmembrane protein 244</fullName>
    </submittedName>
</protein>
<feature type="transmembrane region" description="Helical" evidence="6">
    <location>
        <begin position="111"/>
        <end position="130"/>
    </location>
</feature>
<dbReference type="OrthoDB" id="542931at2759"/>
<evidence type="ECO:0000256" key="3">
    <source>
        <dbReference type="ARBA" id="ARBA00022989"/>
    </source>
</evidence>
<dbReference type="RefSeq" id="XP_010833051.1">
    <property type="nucleotide sequence ID" value="XM_010834749.1"/>
</dbReference>
<dbReference type="InterPro" id="IPR019185">
    <property type="entry name" value="Integral_membrane_SYS1-rel"/>
</dbReference>
<feature type="region of interest" description="Disordered" evidence="5">
    <location>
        <begin position="282"/>
        <end position="301"/>
    </location>
</feature>
<name>A0A6P3GTU8_BISBB</name>
<evidence type="ECO:0000256" key="5">
    <source>
        <dbReference type="SAM" id="MobiDB-lite"/>
    </source>
</evidence>
<evidence type="ECO:0000313" key="7">
    <source>
        <dbReference type="Proteomes" id="UP000515208"/>
    </source>
</evidence>
<feature type="transmembrane region" description="Helical" evidence="6">
    <location>
        <begin position="81"/>
        <end position="104"/>
    </location>
</feature>
<sequence length="388" mass="43180">MGNIEEQREVENNGQKEKGFDEQREVYRQRVVWQNLLICAILFYTVYYVVLGMCCVMLGVYELDVLAPFDFKTNPSWLNTNYKVLLVSTEVTYFVCGLLFVLVVEEWVWDYGISVTILHVAITSTVMLEIPLTSHWWAALGFGLISMICGGQTLAYCLFKDNFIYPDLDDFQQNSQFFVITYMRINNNSIREVIIVAGHKTNIGIDGSYLQNDNREHNGIENPICISSKEDKGLAMMTNLLAPGSGPAHQPVSSSLGMCQSKQPAGRGYSPPISRPAAYYFLSPQPSQDMPPPPPNHRAQDSVPLTCGLALALGSCCQCLGSNPSHNQAEASSWNSRAYSQRPQDSDPLTCRLTLGLGPSFTQQCVGTSSGAIETHNQPFFYKSDMSK</sequence>
<evidence type="ECO:0000256" key="6">
    <source>
        <dbReference type="SAM" id="Phobius"/>
    </source>
</evidence>
<keyword evidence="2 6" id="KW-0812">Transmembrane</keyword>
<dbReference type="GO" id="GO:0016020">
    <property type="term" value="C:membrane"/>
    <property type="evidence" value="ECO:0007669"/>
    <property type="project" value="UniProtKB-SubCell"/>
</dbReference>
<keyword evidence="3 6" id="KW-1133">Transmembrane helix</keyword>
<feature type="transmembrane region" description="Helical" evidence="6">
    <location>
        <begin position="136"/>
        <end position="159"/>
    </location>
</feature>
<organism evidence="7 8">
    <name type="scientific">Bison bison bison</name>
    <name type="common">North American plains bison</name>
    <dbReference type="NCBI Taxonomy" id="43346"/>
    <lineage>
        <taxon>Eukaryota</taxon>
        <taxon>Metazoa</taxon>
        <taxon>Chordata</taxon>
        <taxon>Craniata</taxon>
        <taxon>Vertebrata</taxon>
        <taxon>Euteleostomi</taxon>
        <taxon>Mammalia</taxon>
        <taxon>Eutheria</taxon>
        <taxon>Laurasiatheria</taxon>
        <taxon>Artiodactyla</taxon>
        <taxon>Ruminantia</taxon>
        <taxon>Pecora</taxon>
        <taxon>Bovidae</taxon>
        <taxon>Bovinae</taxon>
        <taxon>Bison</taxon>
    </lineage>
</organism>
<dbReference type="PANTHER" id="PTHR12952:SF1">
    <property type="entry name" value="TRANSMEMBRANE PROTEIN 244"/>
    <property type="match status" value="1"/>
</dbReference>
<gene>
    <name evidence="8" type="primary">TMEM244</name>
</gene>
<evidence type="ECO:0000313" key="8">
    <source>
        <dbReference type="RefSeq" id="XP_010833051.1"/>
    </source>
</evidence>
<reference evidence="8" key="1">
    <citation type="submission" date="2025-08" db="UniProtKB">
        <authorList>
            <consortium name="RefSeq"/>
        </authorList>
    </citation>
    <scope>IDENTIFICATION</scope>
    <source>
        <tissue evidence="8">Blood</tissue>
    </source>
</reference>